<reference evidence="2 3" key="1">
    <citation type="submission" date="2019-05" db="EMBL/GenBank/DDBJ databases">
        <title>Another draft genome of Portunus trituberculatus and its Hox gene families provides insights of decapod evolution.</title>
        <authorList>
            <person name="Jeong J.-H."/>
            <person name="Song I."/>
            <person name="Kim S."/>
            <person name="Choi T."/>
            <person name="Kim D."/>
            <person name="Ryu S."/>
            <person name="Kim W."/>
        </authorList>
    </citation>
    <scope>NUCLEOTIDE SEQUENCE [LARGE SCALE GENOMIC DNA]</scope>
    <source>
        <tissue evidence="2">Muscle</tissue>
    </source>
</reference>
<dbReference type="EMBL" id="VSRR010000595">
    <property type="protein sequence ID" value="MPC17505.1"/>
    <property type="molecule type" value="Genomic_DNA"/>
</dbReference>
<keyword evidence="3" id="KW-1185">Reference proteome</keyword>
<feature type="region of interest" description="Disordered" evidence="1">
    <location>
        <begin position="50"/>
        <end position="79"/>
    </location>
</feature>
<comment type="caution">
    <text evidence="2">The sequence shown here is derived from an EMBL/GenBank/DDBJ whole genome shotgun (WGS) entry which is preliminary data.</text>
</comment>
<protein>
    <submittedName>
        <fullName evidence="2">Uncharacterized protein</fullName>
    </submittedName>
</protein>
<dbReference type="AlphaFoldDB" id="A0A5B7D8F9"/>
<evidence type="ECO:0000313" key="2">
    <source>
        <dbReference type="EMBL" id="MPC17505.1"/>
    </source>
</evidence>
<accession>A0A5B7D8F9</accession>
<evidence type="ECO:0000313" key="3">
    <source>
        <dbReference type="Proteomes" id="UP000324222"/>
    </source>
</evidence>
<dbReference type="Proteomes" id="UP000324222">
    <property type="component" value="Unassembled WGS sequence"/>
</dbReference>
<sequence length="154" mass="17989">MEERNTQEVARRFHVPSCRPSRLMPEVREWEAVRGNISRHYRPHRDGRCLAPLPAFSRPRGRDHGGIGRRKDKNHQMHQTCSLKPRIFKVLLWPPRHKPSPFCPEGIGEVIPRSLSDRLWRGTRYKSEPYVAPQHGRHYGWDGENPSGLAGYVR</sequence>
<name>A0A5B7D8F9_PORTR</name>
<evidence type="ECO:0000256" key="1">
    <source>
        <dbReference type="SAM" id="MobiDB-lite"/>
    </source>
</evidence>
<proteinExistence type="predicted"/>
<organism evidence="2 3">
    <name type="scientific">Portunus trituberculatus</name>
    <name type="common">Swimming crab</name>
    <name type="synonym">Neptunus trituberculatus</name>
    <dbReference type="NCBI Taxonomy" id="210409"/>
    <lineage>
        <taxon>Eukaryota</taxon>
        <taxon>Metazoa</taxon>
        <taxon>Ecdysozoa</taxon>
        <taxon>Arthropoda</taxon>
        <taxon>Crustacea</taxon>
        <taxon>Multicrustacea</taxon>
        <taxon>Malacostraca</taxon>
        <taxon>Eumalacostraca</taxon>
        <taxon>Eucarida</taxon>
        <taxon>Decapoda</taxon>
        <taxon>Pleocyemata</taxon>
        <taxon>Brachyura</taxon>
        <taxon>Eubrachyura</taxon>
        <taxon>Portunoidea</taxon>
        <taxon>Portunidae</taxon>
        <taxon>Portuninae</taxon>
        <taxon>Portunus</taxon>
    </lineage>
</organism>
<gene>
    <name evidence="2" type="ORF">E2C01_010363</name>
</gene>